<evidence type="ECO:0000256" key="1">
    <source>
        <dbReference type="SAM" id="MobiDB-lite"/>
    </source>
</evidence>
<evidence type="ECO:0000313" key="3">
    <source>
        <dbReference type="Proteomes" id="UP001225605"/>
    </source>
</evidence>
<organism evidence="2 3">
    <name type="scientific">Saccharothrix yanglingensis</name>
    <dbReference type="NCBI Taxonomy" id="659496"/>
    <lineage>
        <taxon>Bacteria</taxon>
        <taxon>Bacillati</taxon>
        <taxon>Actinomycetota</taxon>
        <taxon>Actinomycetes</taxon>
        <taxon>Pseudonocardiales</taxon>
        <taxon>Pseudonocardiaceae</taxon>
        <taxon>Saccharothrix</taxon>
    </lineage>
</organism>
<feature type="region of interest" description="Disordered" evidence="1">
    <location>
        <begin position="1"/>
        <end position="77"/>
    </location>
</feature>
<accession>A0ABU0X2S3</accession>
<evidence type="ECO:0000313" key="2">
    <source>
        <dbReference type="EMBL" id="MDQ2586403.1"/>
    </source>
</evidence>
<comment type="caution">
    <text evidence="2">The sequence shown here is derived from an EMBL/GenBank/DDBJ whole genome shotgun (WGS) entry which is preliminary data.</text>
</comment>
<reference evidence="2 3" key="1">
    <citation type="submission" date="2017-06" db="EMBL/GenBank/DDBJ databases">
        <title>Cultured bacterium strain Saccharothrix yanglingensis Hhs.015.</title>
        <authorList>
            <person name="Xia Y."/>
        </authorList>
    </citation>
    <scope>NUCLEOTIDE SEQUENCE [LARGE SCALE GENOMIC DNA]</scope>
    <source>
        <strain evidence="2 3">Hhs.015</strain>
    </source>
</reference>
<dbReference type="EMBL" id="NSDM01000009">
    <property type="protein sequence ID" value="MDQ2586403.1"/>
    <property type="molecule type" value="Genomic_DNA"/>
</dbReference>
<gene>
    <name evidence="2" type="ORF">CKY47_20890</name>
</gene>
<protein>
    <recommendedName>
        <fullName evidence="4">DUF742 domain-containing protein</fullName>
    </recommendedName>
</protein>
<name>A0ABU0X2S3_9PSEU</name>
<dbReference type="Pfam" id="PF05331">
    <property type="entry name" value="DUF742"/>
    <property type="match status" value="1"/>
</dbReference>
<sequence>MNKRRKSKPAATSFHPLAFGGWNDYETWAANDFRPKPLDPTPAPAAVQPLPEPLPGPVAESGPERGPEPEPAPAEGPTEFFTAEELAEQPAPTARPYVRTRGRTRATHELRLETILSAAPGAPPAADATALRLHRMCRAPLSVAEIAVHLGVPLGVARVLISDAITDGLVVAHDDRVPSADGPSLELLHRVHAGLLRLA</sequence>
<proteinExistence type="predicted"/>
<dbReference type="PANTHER" id="PTHR36221">
    <property type="entry name" value="DUF742 DOMAIN-CONTAINING PROTEIN"/>
    <property type="match status" value="1"/>
</dbReference>
<evidence type="ECO:0008006" key="4">
    <source>
        <dbReference type="Google" id="ProtNLM"/>
    </source>
</evidence>
<dbReference type="PANTHER" id="PTHR36221:SF1">
    <property type="entry name" value="DUF742 DOMAIN-CONTAINING PROTEIN"/>
    <property type="match status" value="1"/>
</dbReference>
<dbReference type="InterPro" id="IPR007995">
    <property type="entry name" value="DUF742"/>
</dbReference>
<keyword evidence="3" id="KW-1185">Reference proteome</keyword>
<dbReference type="Proteomes" id="UP001225605">
    <property type="component" value="Unassembled WGS sequence"/>
</dbReference>